<protein>
    <submittedName>
        <fullName evidence="1">Uncharacterized protein</fullName>
    </submittedName>
</protein>
<dbReference type="AlphaFoldDB" id="A0A1N7K3X2"/>
<accession>A0A1N7K3X2</accession>
<dbReference type="STRING" id="112234.SAMN05421768_11015"/>
<evidence type="ECO:0000313" key="1">
    <source>
        <dbReference type="EMBL" id="SIS56248.1"/>
    </source>
</evidence>
<dbReference type="EMBL" id="FTNZ01000010">
    <property type="protein sequence ID" value="SIS56248.1"/>
    <property type="molecule type" value="Genomic_DNA"/>
</dbReference>
<organism evidence="1 2">
    <name type="scientific">Chryseobacterium joostei</name>
    <dbReference type="NCBI Taxonomy" id="112234"/>
    <lineage>
        <taxon>Bacteria</taxon>
        <taxon>Pseudomonadati</taxon>
        <taxon>Bacteroidota</taxon>
        <taxon>Flavobacteriia</taxon>
        <taxon>Flavobacteriales</taxon>
        <taxon>Weeksellaceae</taxon>
        <taxon>Chryseobacterium group</taxon>
        <taxon>Chryseobacterium</taxon>
    </lineage>
</organism>
<gene>
    <name evidence="1" type="ORF">SAMN05421768_11015</name>
</gene>
<dbReference type="Proteomes" id="UP000186106">
    <property type="component" value="Unassembled WGS sequence"/>
</dbReference>
<reference evidence="1 2" key="1">
    <citation type="submission" date="2017-01" db="EMBL/GenBank/DDBJ databases">
        <authorList>
            <person name="Mah S.A."/>
            <person name="Swanson W.J."/>
            <person name="Moy G.W."/>
            <person name="Vacquier V.D."/>
        </authorList>
    </citation>
    <scope>NUCLEOTIDE SEQUENCE [LARGE SCALE GENOMIC DNA]</scope>
    <source>
        <strain evidence="1 2">DSM 16927</strain>
    </source>
</reference>
<sequence>MKKAKQTEKKISLKKLQITKINNPGKIFGGTKAVFAAEDCEDIDNGSKPRTGHDTGR</sequence>
<dbReference type="RefSeq" id="WP_164463081.1">
    <property type="nucleotide sequence ID" value="NZ_CP033926.1"/>
</dbReference>
<name>A0A1N7K3X2_9FLAO</name>
<proteinExistence type="predicted"/>
<evidence type="ECO:0000313" key="2">
    <source>
        <dbReference type="Proteomes" id="UP000186106"/>
    </source>
</evidence>